<reference evidence="1 2" key="1">
    <citation type="submission" date="2020-03" db="EMBL/GenBank/DDBJ databases">
        <title>Soil Listeria distribution.</title>
        <authorList>
            <person name="Liao J."/>
            <person name="Wiedmann M."/>
        </authorList>
    </citation>
    <scope>NUCLEOTIDE SEQUENCE [LARGE SCALE GENOMIC DNA]</scope>
    <source>
        <strain evidence="1 2">FSL L7-0741</strain>
    </source>
</reference>
<dbReference type="RefSeq" id="WP_185525413.1">
    <property type="nucleotide sequence ID" value="NZ_JAARWN010000001.1"/>
</dbReference>
<evidence type="ECO:0000313" key="2">
    <source>
        <dbReference type="Proteomes" id="UP000535908"/>
    </source>
</evidence>
<comment type="caution">
    <text evidence="1">The sequence shown here is derived from an EMBL/GenBank/DDBJ whole genome shotgun (WGS) entry which is preliminary data.</text>
</comment>
<dbReference type="Proteomes" id="UP000535908">
    <property type="component" value="Unassembled WGS sequence"/>
</dbReference>
<name>A0A7X0Y1K1_9LIST</name>
<accession>A0A7X0Y1K1</accession>
<gene>
    <name evidence="1" type="ORF">HCA69_02570</name>
</gene>
<evidence type="ECO:0000313" key="1">
    <source>
        <dbReference type="EMBL" id="MBC1935233.1"/>
    </source>
</evidence>
<protein>
    <submittedName>
        <fullName evidence="1">Uncharacterized protein</fullName>
    </submittedName>
</protein>
<dbReference type="EMBL" id="JAARWN010000001">
    <property type="protein sequence ID" value="MBC1935233.1"/>
    <property type="molecule type" value="Genomic_DNA"/>
</dbReference>
<dbReference type="AlphaFoldDB" id="A0A7X0Y1K1"/>
<sequence length="66" mass="7550">MVQFNENLTSELLENIENNMELYLQIIEDAPKNNKVTDALVSLGTKKEDIERLSIFVAGLVISNYY</sequence>
<proteinExistence type="predicted"/>
<organism evidence="1 2">
    <name type="scientific">Listeria grandensis</name>
    <dbReference type="NCBI Taxonomy" id="1494963"/>
    <lineage>
        <taxon>Bacteria</taxon>
        <taxon>Bacillati</taxon>
        <taxon>Bacillota</taxon>
        <taxon>Bacilli</taxon>
        <taxon>Bacillales</taxon>
        <taxon>Listeriaceae</taxon>
        <taxon>Listeria</taxon>
    </lineage>
</organism>